<feature type="compositionally biased region" description="Basic and acidic residues" evidence="6">
    <location>
        <begin position="224"/>
        <end position="237"/>
    </location>
</feature>
<evidence type="ECO:0000256" key="5">
    <source>
        <dbReference type="ARBA" id="ARBA00023242"/>
    </source>
</evidence>
<evidence type="ECO:0000256" key="1">
    <source>
        <dbReference type="ARBA" id="ARBA00004123"/>
    </source>
</evidence>
<dbReference type="GO" id="GO:0005654">
    <property type="term" value="C:nucleoplasm"/>
    <property type="evidence" value="ECO:0007669"/>
    <property type="project" value="UniProtKB-ARBA"/>
</dbReference>
<evidence type="ECO:0000256" key="4">
    <source>
        <dbReference type="ARBA" id="ARBA00023163"/>
    </source>
</evidence>
<keyword evidence="3" id="KW-0805">Transcription regulation</keyword>
<accession>A0A0F7ZUL8</accession>
<keyword evidence="2" id="KW-0678">Repressor</keyword>
<sequence length="548" mass="60402">MAASEAAASPALGGRADRPSPLPASQSKRDRKRQMVMERLAVLTERFQHDKDSVYRDQLQRIQFELNKLQKIDPYASDAVEVANEIQKEYKQALGTTVRAENARSLMDMAGMQFPQFMTDIQDVLEARDFHLTLSKSEYERKIQEYRNTHSFKVETAKREHEALNSTMRDRLINQLNTKKARLNKEKEAFEISDTNALLLNPAQFSLTNPGSPSGHTGKRSTRNRKDADDGHGYGDSKKRKRNGGDDDGSPAPSRRALEANATTPYWQSEKARNEARKQGAVYTISSLFTEKELSMHYNTAALAAHNHILRHRASGCASSPEASDSGNGEDMAEEAPAAAPAMERQPSHATRSTRVAATHNLLDDKVMGVEGNGIFELPPNLDLLQGAECNPRMPTSLPNQYIKNPVKSVEPTAPGSLSEKEVTSDLHVMACLKQYDHARKPGSHLDDPKGVRKTFETMSMPYQTGQYVPFTRPDRDDGPDAFRDTYGTGLAPTTSSVRDQISPGRSMQPLNGQLLGGTTMSRQSSAGGVAMSRQGTAGSGRGKTRRA</sequence>
<feature type="compositionally biased region" description="Polar residues" evidence="6">
    <location>
        <begin position="317"/>
        <end position="327"/>
    </location>
</feature>
<dbReference type="OrthoDB" id="70376at2759"/>
<dbReference type="SMART" id="SM01401">
    <property type="entry name" value="Sds3"/>
    <property type="match status" value="1"/>
</dbReference>
<keyword evidence="4" id="KW-0804">Transcription</keyword>
<evidence type="ECO:0000256" key="2">
    <source>
        <dbReference type="ARBA" id="ARBA00022491"/>
    </source>
</evidence>
<feature type="region of interest" description="Disordered" evidence="6">
    <location>
        <begin position="1"/>
        <end position="33"/>
    </location>
</feature>
<feature type="region of interest" description="Disordered" evidence="6">
    <location>
        <begin position="487"/>
        <end position="548"/>
    </location>
</feature>
<dbReference type="Proteomes" id="UP000054481">
    <property type="component" value="Unassembled WGS sequence"/>
</dbReference>
<feature type="compositionally biased region" description="Low complexity" evidence="6">
    <location>
        <begin position="335"/>
        <end position="344"/>
    </location>
</feature>
<evidence type="ECO:0008006" key="9">
    <source>
        <dbReference type="Google" id="ProtNLM"/>
    </source>
</evidence>
<feature type="region of interest" description="Disordered" evidence="6">
    <location>
        <begin position="316"/>
        <end position="354"/>
    </location>
</feature>
<dbReference type="PANTHER" id="PTHR21964">
    <property type="entry name" value="BREAST CANCER METASTASIS-SUPPRESSOR 1"/>
    <property type="match status" value="1"/>
</dbReference>
<evidence type="ECO:0000313" key="7">
    <source>
        <dbReference type="EMBL" id="KJZ75088.1"/>
    </source>
</evidence>
<dbReference type="GO" id="GO:0010468">
    <property type="term" value="P:regulation of gene expression"/>
    <property type="evidence" value="ECO:0007669"/>
    <property type="project" value="UniProtKB-ARBA"/>
</dbReference>
<dbReference type="EMBL" id="KQ030520">
    <property type="protein sequence ID" value="KJZ75088.1"/>
    <property type="molecule type" value="Genomic_DNA"/>
</dbReference>
<dbReference type="Pfam" id="PF08598">
    <property type="entry name" value="Sds3"/>
    <property type="match status" value="1"/>
</dbReference>
<keyword evidence="5" id="KW-0539">Nucleus</keyword>
<feature type="region of interest" description="Disordered" evidence="6">
    <location>
        <begin position="204"/>
        <end position="278"/>
    </location>
</feature>
<evidence type="ECO:0000256" key="6">
    <source>
        <dbReference type="SAM" id="MobiDB-lite"/>
    </source>
</evidence>
<organism evidence="7 8">
    <name type="scientific">Hirsutella minnesotensis 3608</name>
    <dbReference type="NCBI Taxonomy" id="1043627"/>
    <lineage>
        <taxon>Eukaryota</taxon>
        <taxon>Fungi</taxon>
        <taxon>Dikarya</taxon>
        <taxon>Ascomycota</taxon>
        <taxon>Pezizomycotina</taxon>
        <taxon>Sordariomycetes</taxon>
        <taxon>Hypocreomycetidae</taxon>
        <taxon>Hypocreales</taxon>
        <taxon>Ophiocordycipitaceae</taxon>
        <taxon>Hirsutella</taxon>
    </lineage>
</organism>
<evidence type="ECO:0000313" key="8">
    <source>
        <dbReference type="Proteomes" id="UP000054481"/>
    </source>
</evidence>
<gene>
    <name evidence="7" type="ORF">HIM_05574</name>
</gene>
<name>A0A0F7ZUL8_9HYPO</name>
<dbReference type="InterPro" id="IPR013907">
    <property type="entry name" value="Sds3"/>
</dbReference>
<feature type="compositionally biased region" description="Polar residues" evidence="6">
    <location>
        <begin position="204"/>
        <end position="215"/>
    </location>
</feature>
<proteinExistence type="predicted"/>
<feature type="compositionally biased region" description="Low complexity" evidence="6">
    <location>
        <begin position="1"/>
        <end position="11"/>
    </location>
</feature>
<keyword evidence="8" id="KW-1185">Reference proteome</keyword>
<comment type="subcellular location">
    <subcellularLocation>
        <location evidence="1">Nucleus</location>
    </subcellularLocation>
</comment>
<feature type="compositionally biased region" description="Polar residues" evidence="6">
    <location>
        <begin position="492"/>
        <end position="527"/>
    </location>
</feature>
<dbReference type="AlphaFoldDB" id="A0A0F7ZUL8"/>
<reference evidence="7 8" key="1">
    <citation type="journal article" date="2014" name="Genome Biol. Evol.">
        <title>Comparative genomics and transcriptomics analyses reveal divergent lifestyle features of nematode endoparasitic fungus Hirsutella minnesotensis.</title>
        <authorList>
            <person name="Lai Y."/>
            <person name="Liu K."/>
            <person name="Zhang X."/>
            <person name="Zhang X."/>
            <person name="Li K."/>
            <person name="Wang N."/>
            <person name="Shu C."/>
            <person name="Wu Y."/>
            <person name="Wang C."/>
            <person name="Bushley K.E."/>
            <person name="Xiang M."/>
            <person name="Liu X."/>
        </authorList>
    </citation>
    <scope>NUCLEOTIDE SEQUENCE [LARGE SCALE GENOMIC DNA]</scope>
    <source>
        <strain evidence="7 8">3608</strain>
    </source>
</reference>
<protein>
    <recommendedName>
        <fullName evidence="9">Nif-specific regulatory protein</fullName>
    </recommendedName>
</protein>
<evidence type="ECO:0000256" key="3">
    <source>
        <dbReference type="ARBA" id="ARBA00023015"/>
    </source>
</evidence>